<feature type="compositionally biased region" description="Basic and acidic residues" evidence="8">
    <location>
        <begin position="563"/>
        <end position="572"/>
    </location>
</feature>
<organism evidence="10 11">
    <name type="scientific">Thermocatellispora tengchongensis</name>
    <dbReference type="NCBI Taxonomy" id="1073253"/>
    <lineage>
        <taxon>Bacteria</taxon>
        <taxon>Bacillati</taxon>
        <taxon>Actinomycetota</taxon>
        <taxon>Actinomycetes</taxon>
        <taxon>Streptosporangiales</taxon>
        <taxon>Streptosporangiaceae</taxon>
        <taxon>Thermocatellispora</taxon>
    </lineage>
</organism>
<keyword evidence="2" id="KW-1003">Cell membrane</keyword>
<feature type="transmembrane region" description="Helical" evidence="9">
    <location>
        <begin position="381"/>
        <end position="400"/>
    </location>
</feature>
<evidence type="ECO:0000256" key="4">
    <source>
        <dbReference type="ARBA" id="ARBA00022679"/>
    </source>
</evidence>
<feature type="transmembrane region" description="Helical" evidence="9">
    <location>
        <begin position="192"/>
        <end position="210"/>
    </location>
</feature>
<evidence type="ECO:0000313" key="11">
    <source>
        <dbReference type="Proteomes" id="UP000578449"/>
    </source>
</evidence>
<keyword evidence="7 9" id="KW-0472">Membrane</keyword>
<keyword evidence="5 9" id="KW-0812">Transmembrane</keyword>
<feature type="transmembrane region" description="Helical" evidence="9">
    <location>
        <begin position="407"/>
        <end position="427"/>
    </location>
</feature>
<keyword evidence="3" id="KW-0328">Glycosyltransferase</keyword>
<dbReference type="PANTHER" id="PTHR33908:SF11">
    <property type="entry name" value="MEMBRANE PROTEIN"/>
    <property type="match status" value="1"/>
</dbReference>
<evidence type="ECO:0000256" key="5">
    <source>
        <dbReference type="ARBA" id="ARBA00022692"/>
    </source>
</evidence>
<dbReference type="GO" id="GO:0005886">
    <property type="term" value="C:plasma membrane"/>
    <property type="evidence" value="ECO:0007669"/>
    <property type="project" value="UniProtKB-SubCell"/>
</dbReference>
<evidence type="ECO:0008006" key="12">
    <source>
        <dbReference type="Google" id="ProtNLM"/>
    </source>
</evidence>
<feature type="transmembrane region" description="Helical" evidence="9">
    <location>
        <begin position="433"/>
        <end position="450"/>
    </location>
</feature>
<dbReference type="RefSeq" id="WP_185055096.1">
    <property type="nucleotide sequence ID" value="NZ_BAABIX010000018.1"/>
</dbReference>
<name>A0A840PKS3_9ACTN</name>
<sequence>MATRGFLRAHWVFLVALLAGGALRALAVLGYRPAIWFWADSFAYLNAALNPRPLESRPSGYSLFLWALRPLESIQAVTVVQHLIGLGIAVCVYALLRRRTPLPGWAAALLTVPVLFDVHQVQLEHLIMADLLFTFLCVLAVTLLLWRDRPPVWVALLAGFLLVAATVTRTIGLPLIAIVLVCLVLRRAGWRAVLATALASALFLGAYAAWFRSEYGTFGLTRSNVFLWARTMTFADCDKIDPPGVEAALCPEEPLGQRKAPPQYIWSGNSPLNSDVIKGVNRNELAGDFAMRAIKAQPLDFLWAGAVDVAHIFDWTRREYPVKGPQSAYVFPDSIESFPDKPASQDKTATELTEAYQGESGETLIVEPYDEWMRAYQEYGYLRGPFLGALLLVGFGGLVARWRRLGGIVLLPLACGVALLVLPPFIAAFDHRYVLPAVPLVCLSAGLAFARTRERDGQDEKGAAKDREDVPEEAPQAPQAQQALQAPGKEPPRPAGRRRSSEAETAPMPAVVAPPPGSALPRFPSGPPGAPDVQADDRREFLVPRRLAHPAHHAPVQFADEAADVRVWRAGEPDPQPLIPDQPDPDPAEPFDFFKPHTQHRDARSDPAAAPPPAQRQQQPPHRHHRERGQ</sequence>
<keyword evidence="6 9" id="KW-1133">Transmembrane helix</keyword>
<dbReference type="AlphaFoldDB" id="A0A840PKS3"/>
<comment type="caution">
    <text evidence="10">The sequence shown here is derived from an EMBL/GenBank/DDBJ whole genome shotgun (WGS) entry which is preliminary data.</text>
</comment>
<feature type="transmembrane region" description="Helical" evidence="9">
    <location>
        <begin position="126"/>
        <end position="146"/>
    </location>
</feature>
<evidence type="ECO:0000256" key="2">
    <source>
        <dbReference type="ARBA" id="ARBA00022475"/>
    </source>
</evidence>
<feature type="transmembrane region" description="Helical" evidence="9">
    <location>
        <begin position="152"/>
        <end position="185"/>
    </location>
</feature>
<evidence type="ECO:0000256" key="8">
    <source>
        <dbReference type="SAM" id="MobiDB-lite"/>
    </source>
</evidence>
<evidence type="ECO:0000256" key="9">
    <source>
        <dbReference type="SAM" id="Phobius"/>
    </source>
</evidence>
<feature type="compositionally biased region" description="Low complexity" evidence="8">
    <location>
        <begin position="474"/>
        <end position="487"/>
    </location>
</feature>
<evidence type="ECO:0000256" key="6">
    <source>
        <dbReference type="ARBA" id="ARBA00022989"/>
    </source>
</evidence>
<evidence type="ECO:0000313" key="10">
    <source>
        <dbReference type="EMBL" id="MBB5138210.1"/>
    </source>
</evidence>
<dbReference type="InterPro" id="IPR050297">
    <property type="entry name" value="LipidA_mod_glycosyltrf_83"/>
</dbReference>
<dbReference type="GO" id="GO:0016763">
    <property type="term" value="F:pentosyltransferase activity"/>
    <property type="evidence" value="ECO:0007669"/>
    <property type="project" value="TreeGrafter"/>
</dbReference>
<evidence type="ECO:0000256" key="7">
    <source>
        <dbReference type="ARBA" id="ARBA00023136"/>
    </source>
</evidence>
<proteinExistence type="predicted"/>
<dbReference type="Proteomes" id="UP000578449">
    <property type="component" value="Unassembled WGS sequence"/>
</dbReference>
<keyword evidence="11" id="KW-1185">Reference proteome</keyword>
<comment type="subcellular location">
    <subcellularLocation>
        <location evidence="1">Cell membrane</location>
        <topology evidence="1">Multi-pass membrane protein</topology>
    </subcellularLocation>
</comment>
<gene>
    <name evidence="10" type="ORF">HNP84_007963</name>
</gene>
<feature type="transmembrane region" description="Helical" evidence="9">
    <location>
        <begin position="74"/>
        <end position="96"/>
    </location>
</feature>
<dbReference type="PANTHER" id="PTHR33908">
    <property type="entry name" value="MANNOSYLTRANSFERASE YKCB-RELATED"/>
    <property type="match status" value="1"/>
</dbReference>
<accession>A0A840PKS3</accession>
<feature type="compositionally biased region" description="Pro residues" evidence="8">
    <location>
        <begin position="512"/>
        <end position="530"/>
    </location>
</feature>
<feature type="compositionally biased region" description="Basic residues" evidence="8">
    <location>
        <begin position="621"/>
        <end position="630"/>
    </location>
</feature>
<dbReference type="EMBL" id="JACHGN010000022">
    <property type="protein sequence ID" value="MBB5138210.1"/>
    <property type="molecule type" value="Genomic_DNA"/>
</dbReference>
<feature type="compositionally biased region" description="Basic and acidic residues" evidence="8">
    <location>
        <begin position="592"/>
        <end position="605"/>
    </location>
</feature>
<keyword evidence="4" id="KW-0808">Transferase</keyword>
<feature type="compositionally biased region" description="Basic and acidic residues" evidence="8">
    <location>
        <begin position="453"/>
        <end position="468"/>
    </location>
</feature>
<reference evidence="10 11" key="1">
    <citation type="submission" date="2020-08" db="EMBL/GenBank/DDBJ databases">
        <title>Genomic Encyclopedia of Type Strains, Phase IV (KMG-IV): sequencing the most valuable type-strain genomes for metagenomic binning, comparative biology and taxonomic classification.</title>
        <authorList>
            <person name="Goeker M."/>
        </authorList>
    </citation>
    <scope>NUCLEOTIDE SEQUENCE [LARGE SCALE GENOMIC DNA]</scope>
    <source>
        <strain evidence="10 11">DSM 45615</strain>
    </source>
</reference>
<evidence type="ECO:0000256" key="1">
    <source>
        <dbReference type="ARBA" id="ARBA00004651"/>
    </source>
</evidence>
<feature type="region of interest" description="Disordered" evidence="8">
    <location>
        <begin position="453"/>
        <end position="630"/>
    </location>
</feature>
<protein>
    <recommendedName>
        <fullName evidence="12">Glycosyltransferase RgtA/B/C/D-like domain-containing protein</fullName>
    </recommendedName>
</protein>
<dbReference type="GO" id="GO:0009103">
    <property type="term" value="P:lipopolysaccharide biosynthetic process"/>
    <property type="evidence" value="ECO:0007669"/>
    <property type="project" value="UniProtKB-ARBA"/>
</dbReference>
<evidence type="ECO:0000256" key="3">
    <source>
        <dbReference type="ARBA" id="ARBA00022676"/>
    </source>
</evidence>